<feature type="compositionally biased region" description="Polar residues" evidence="1">
    <location>
        <begin position="191"/>
        <end position="200"/>
    </location>
</feature>
<dbReference type="AlphaFoldDB" id="Q0U524"/>
<dbReference type="OMA" id="NDKRIMP"/>
<evidence type="ECO:0000313" key="3">
    <source>
        <dbReference type="Proteomes" id="UP000001055"/>
    </source>
</evidence>
<feature type="compositionally biased region" description="Polar residues" evidence="1">
    <location>
        <begin position="336"/>
        <end position="345"/>
    </location>
</feature>
<feature type="compositionally biased region" description="Low complexity" evidence="1">
    <location>
        <begin position="318"/>
        <end position="335"/>
    </location>
</feature>
<feature type="compositionally biased region" description="Polar residues" evidence="1">
    <location>
        <begin position="262"/>
        <end position="277"/>
    </location>
</feature>
<evidence type="ECO:0000313" key="2">
    <source>
        <dbReference type="EMBL" id="EAT79467.1"/>
    </source>
</evidence>
<feature type="region of interest" description="Disordered" evidence="1">
    <location>
        <begin position="1"/>
        <end position="64"/>
    </location>
</feature>
<protein>
    <submittedName>
        <fullName evidence="2">Uncharacterized protein</fullName>
    </submittedName>
</protein>
<evidence type="ECO:0000256" key="1">
    <source>
        <dbReference type="SAM" id="MobiDB-lite"/>
    </source>
</evidence>
<dbReference type="GeneID" id="5980269"/>
<dbReference type="Proteomes" id="UP000001055">
    <property type="component" value="Unassembled WGS sequence"/>
</dbReference>
<feature type="compositionally biased region" description="Acidic residues" evidence="1">
    <location>
        <begin position="177"/>
        <end position="189"/>
    </location>
</feature>
<reference evidence="3" key="1">
    <citation type="journal article" date="2007" name="Plant Cell">
        <title>Dothideomycete-plant interactions illuminated by genome sequencing and EST analysis of the wheat pathogen Stagonospora nodorum.</title>
        <authorList>
            <person name="Hane J.K."/>
            <person name="Lowe R.G."/>
            <person name="Solomon P.S."/>
            <person name="Tan K.C."/>
            <person name="Schoch C.L."/>
            <person name="Spatafora J.W."/>
            <person name="Crous P.W."/>
            <person name="Kodira C."/>
            <person name="Birren B.W."/>
            <person name="Galagan J.E."/>
            <person name="Torriani S.F."/>
            <person name="McDonald B.A."/>
            <person name="Oliver R.P."/>
        </authorList>
    </citation>
    <scope>NUCLEOTIDE SEQUENCE [LARGE SCALE GENOMIC DNA]</scope>
    <source>
        <strain evidence="3">SN15 / ATCC MYA-4574 / FGSC 10173</strain>
    </source>
</reference>
<feature type="compositionally biased region" description="Low complexity" evidence="1">
    <location>
        <begin position="516"/>
        <end position="533"/>
    </location>
</feature>
<feature type="compositionally biased region" description="Polar residues" evidence="1">
    <location>
        <begin position="365"/>
        <end position="381"/>
    </location>
</feature>
<dbReference type="EMBL" id="CH445349">
    <property type="protein sequence ID" value="EAT79467.1"/>
    <property type="molecule type" value="Genomic_DNA"/>
</dbReference>
<name>Q0U524_PHANO</name>
<gene>
    <name evidence="2" type="ORF">SNOG_13140</name>
</gene>
<feature type="compositionally biased region" description="Polar residues" evidence="1">
    <location>
        <begin position="454"/>
        <end position="472"/>
    </location>
</feature>
<dbReference type="RefSeq" id="XP_001803354.1">
    <property type="nucleotide sequence ID" value="XM_001803302.1"/>
</dbReference>
<feature type="compositionally biased region" description="Polar residues" evidence="1">
    <location>
        <begin position="422"/>
        <end position="436"/>
    </location>
</feature>
<feature type="compositionally biased region" description="Low complexity" evidence="1">
    <location>
        <begin position="208"/>
        <end position="217"/>
    </location>
</feature>
<proteinExistence type="predicted"/>
<dbReference type="VEuPathDB" id="FungiDB:JI435_131400"/>
<feature type="region of interest" description="Disordered" evidence="1">
    <location>
        <begin position="170"/>
        <end position="613"/>
    </location>
</feature>
<accession>Q0U524</accession>
<dbReference type="KEGG" id="pno:SNOG_13140"/>
<feature type="compositionally biased region" description="Polar residues" evidence="1">
    <location>
        <begin position="484"/>
        <end position="515"/>
    </location>
</feature>
<feature type="compositionally biased region" description="Basic and acidic residues" evidence="1">
    <location>
        <begin position="590"/>
        <end position="613"/>
    </location>
</feature>
<dbReference type="InParanoid" id="Q0U524"/>
<organism evidence="2 3">
    <name type="scientific">Phaeosphaeria nodorum (strain SN15 / ATCC MYA-4574 / FGSC 10173)</name>
    <name type="common">Glume blotch fungus</name>
    <name type="synonym">Parastagonospora nodorum</name>
    <dbReference type="NCBI Taxonomy" id="321614"/>
    <lineage>
        <taxon>Eukaryota</taxon>
        <taxon>Fungi</taxon>
        <taxon>Dikarya</taxon>
        <taxon>Ascomycota</taxon>
        <taxon>Pezizomycotina</taxon>
        <taxon>Dothideomycetes</taxon>
        <taxon>Pleosporomycetidae</taxon>
        <taxon>Pleosporales</taxon>
        <taxon>Pleosporineae</taxon>
        <taxon>Phaeosphaeriaceae</taxon>
        <taxon>Parastagonospora</taxon>
    </lineage>
</organism>
<sequence length="613" mass="66703">MSTSNSSIQWPHVPGDKRPFFGPDLVLQAPTPWADPWEQTDTNSRKRRRDEDEQAATPPQIEPEPLFKHPHFTYASYLAEQSHLARKVRVTPALLASQNSQHFRISETGDHFTSWLSENLYWLWEEYVVRGVHWRRAKETVSSKEVARHCKHVDAAQRVKLIWLKQDAQRRALPENNNDDDDDNDDDPSDSGGNSHNESFNPHDDSGNDSSNDSGSNHYNAPPAQMPVPQVLPPHLISRAVPRPARSTRRSTGPPGERPVGQPSTYLGEPTQTSNAFAGSIRKGRFPTSPAQSSTSTSTHIVGKHSGSNPAQIAVQEVPVGQPAPSAPSAQPVQGYSASSSQPATVPTALETRAIETARPVIGVETSSDAGSETGSESSINEPDPEPSSWRNVFGNPGLWLNPSHAQSTGLGNSMLAKKKPTTSTAQSHPADTPTTRVAEDGANGTGEFLPVRTETTQPAQTAAWTGSTQPPQTEPRRSARVEQLQQARTEASQPAAQTDPSQPPTQTEATRPTESQQSLSAQLQSPSNQQNAIVPQPLPGLHQIDNNEDELAIRNNARVKPREEDYEMTGGAGPSGTVDESGNKPVATEQEKQGAERRRENLHQEQIRAEGS</sequence>